<organism evidence="2 3">
    <name type="scientific">Mya arenaria</name>
    <name type="common">Soft-shell clam</name>
    <dbReference type="NCBI Taxonomy" id="6604"/>
    <lineage>
        <taxon>Eukaryota</taxon>
        <taxon>Metazoa</taxon>
        <taxon>Spiralia</taxon>
        <taxon>Lophotrochozoa</taxon>
        <taxon>Mollusca</taxon>
        <taxon>Bivalvia</taxon>
        <taxon>Autobranchia</taxon>
        <taxon>Heteroconchia</taxon>
        <taxon>Euheterodonta</taxon>
        <taxon>Imparidentia</taxon>
        <taxon>Neoheterodontei</taxon>
        <taxon>Myida</taxon>
        <taxon>Myoidea</taxon>
        <taxon>Myidae</taxon>
        <taxon>Mya</taxon>
    </lineage>
</organism>
<reference evidence="2" key="1">
    <citation type="submission" date="2022-11" db="EMBL/GenBank/DDBJ databases">
        <title>Centuries of genome instability and evolution in soft-shell clam transmissible cancer (bioRxiv).</title>
        <authorList>
            <person name="Hart S.F.M."/>
            <person name="Yonemitsu M.A."/>
            <person name="Giersch R.M."/>
            <person name="Beal B.F."/>
            <person name="Arriagada G."/>
            <person name="Davis B.W."/>
            <person name="Ostrander E.A."/>
            <person name="Goff S.P."/>
            <person name="Metzger M.J."/>
        </authorList>
    </citation>
    <scope>NUCLEOTIDE SEQUENCE</scope>
    <source>
        <strain evidence="2">MELC-2E11</strain>
        <tissue evidence="2">Siphon/mantle</tissue>
    </source>
</reference>
<proteinExistence type="predicted"/>
<protein>
    <submittedName>
        <fullName evidence="2">Uncharacterized protein</fullName>
    </submittedName>
</protein>
<keyword evidence="1" id="KW-0732">Signal</keyword>
<gene>
    <name evidence="2" type="ORF">MAR_015065</name>
</gene>
<keyword evidence="3" id="KW-1185">Reference proteome</keyword>
<dbReference type="EMBL" id="CP111023">
    <property type="protein sequence ID" value="WAR21091.1"/>
    <property type="molecule type" value="Genomic_DNA"/>
</dbReference>
<accession>A0ABY7FJK7</accession>
<evidence type="ECO:0000256" key="1">
    <source>
        <dbReference type="SAM" id="SignalP"/>
    </source>
</evidence>
<evidence type="ECO:0000313" key="2">
    <source>
        <dbReference type="EMBL" id="WAR21091.1"/>
    </source>
</evidence>
<name>A0ABY7FJK7_MYAAR</name>
<feature type="signal peptide" evidence="1">
    <location>
        <begin position="1"/>
        <end position="23"/>
    </location>
</feature>
<sequence>MHVDVLFRICAVCSINLMVFSEASVLYCIEQDLPWMDAILRCIEAGGSPVSKYMYENGLQNDGQTYWTSDFITRENLKEPPCVVTETIAISLVLTQNTFGTVHTHFPSFAVLEGSPWDPIVYAMAHGKKQPVATKHLTITPYGMRISPAMNIGRGLQLN</sequence>
<evidence type="ECO:0000313" key="3">
    <source>
        <dbReference type="Proteomes" id="UP001164746"/>
    </source>
</evidence>
<dbReference type="Proteomes" id="UP001164746">
    <property type="component" value="Chromosome 12"/>
</dbReference>
<feature type="chain" id="PRO_5045818964" evidence="1">
    <location>
        <begin position="24"/>
        <end position="159"/>
    </location>
</feature>